<sequence>MTRSAMRFTRWKITSVKVPGNPLVTHELHCAACTKSSGPCAEIGTALDWAMRHSGANPDHTGYREIAHRHWKTSPEGPITP</sequence>
<protein>
    <recommendedName>
        <fullName evidence="1">DUF7848 domain-containing protein</fullName>
    </recommendedName>
</protein>
<dbReference type="RefSeq" id="WP_171086760.1">
    <property type="nucleotide sequence ID" value="NZ_BNBU01000009.1"/>
</dbReference>
<keyword evidence="3" id="KW-1185">Reference proteome</keyword>
<dbReference type="InterPro" id="IPR057170">
    <property type="entry name" value="DUF7848"/>
</dbReference>
<evidence type="ECO:0000259" key="1">
    <source>
        <dbReference type="Pfam" id="PF25232"/>
    </source>
</evidence>
<dbReference type="Proteomes" id="UP000587462">
    <property type="component" value="Unassembled WGS sequence"/>
</dbReference>
<dbReference type="EMBL" id="JABBXF010000090">
    <property type="protein sequence ID" value="NVK81742.1"/>
    <property type="molecule type" value="Genomic_DNA"/>
</dbReference>
<gene>
    <name evidence="2" type="ORF">HG542_29435</name>
</gene>
<accession>A0A7Y7B9X8</accession>
<organism evidence="2 3">
    <name type="scientific">Streptomyces morookaense</name>
    <name type="common">Streptoverticillium morookaense</name>
    <dbReference type="NCBI Taxonomy" id="1970"/>
    <lineage>
        <taxon>Bacteria</taxon>
        <taxon>Bacillati</taxon>
        <taxon>Actinomycetota</taxon>
        <taxon>Actinomycetes</taxon>
        <taxon>Kitasatosporales</taxon>
        <taxon>Streptomycetaceae</taxon>
        <taxon>Streptomyces</taxon>
    </lineage>
</organism>
<reference evidence="2 3" key="1">
    <citation type="submission" date="2020-04" db="EMBL/GenBank/DDBJ databases">
        <title>Draft Genome Sequence of Streptomyces morookaense DSM 40503, an 8-azaguanine-producing strain.</title>
        <authorList>
            <person name="Qi J."/>
            <person name="Gao J.-M."/>
        </authorList>
    </citation>
    <scope>NUCLEOTIDE SEQUENCE [LARGE SCALE GENOMIC DNA]</scope>
    <source>
        <strain evidence="2 3">DSM 40503</strain>
    </source>
</reference>
<comment type="caution">
    <text evidence="2">The sequence shown here is derived from an EMBL/GenBank/DDBJ whole genome shotgun (WGS) entry which is preliminary data.</text>
</comment>
<name>A0A7Y7B9X8_STRMO</name>
<dbReference type="AlphaFoldDB" id="A0A7Y7B9X8"/>
<evidence type="ECO:0000313" key="3">
    <source>
        <dbReference type="Proteomes" id="UP000587462"/>
    </source>
</evidence>
<dbReference type="Pfam" id="PF25232">
    <property type="entry name" value="DUF7848"/>
    <property type="match status" value="1"/>
</dbReference>
<evidence type="ECO:0000313" key="2">
    <source>
        <dbReference type="EMBL" id="NVK81742.1"/>
    </source>
</evidence>
<proteinExistence type="predicted"/>
<feature type="domain" description="DUF7848" evidence="1">
    <location>
        <begin position="1"/>
        <end position="77"/>
    </location>
</feature>